<comment type="caution">
    <text evidence="1">The sequence shown here is derived from an EMBL/GenBank/DDBJ whole genome shotgun (WGS) entry which is preliminary data.</text>
</comment>
<proteinExistence type="predicted"/>
<accession>A0AAV4XRI6</accession>
<organism evidence="1 2">
    <name type="scientific">Caerostris extrusa</name>
    <name type="common">Bark spider</name>
    <name type="synonym">Caerostris bankana</name>
    <dbReference type="NCBI Taxonomy" id="172846"/>
    <lineage>
        <taxon>Eukaryota</taxon>
        <taxon>Metazoa</taxon>
        <taxon>Ecdysozoa</taxon>
        <taxon>Arthropoda</taxon>
        <taxon>Chelicerata</taxon>
        <taxon>Arachnida</taxon>
        <taxon>Araneae</taxon>
        <taxon>Araneomorphae</taxon>
        <taxon>Entelegynae</taxon>
        <taxon>Araneoidea</taxon>
        <taxon>Araneidae</taxon>
        <taxon>Caerostris</taxon>
    </lineage>
</organism>
<gene>
    <name evidence="1" type="ORF">CEXT_724891</name>
</gene>
<dbReference type="AlphaFoldDB" id="A0AAV4XRI6"/>
<reference evidence="1 2" key="1">
    <citation type="submission" date="2021-06" db="EMBL/GenBank/DDBJ databases">
        <title>Caerostris extrusa draft genome.</title>
        <authorList>
            <person name="Kono N."/>
            <person name="Arakawa K."/>
        </authorList>
    </citation>
    <scope>NUCLEOTIDE SEQUENCE [LARGE SCALE GENOMIC DNA]</scope>
</reference>
<dbReference type="Proteomes" id="UP001054945">
    <property type="component" value="Unassembled WGS sequence"/>
</dbReference>
<sequence length="50" mass="5191">MKSSNLGPSGEVSVGGLQGSKPLLASIKAPDLQYEVVDHIEGPRIDTLVS</sequence>
<evidence type="ECO:0000313" key="2">
    <source>
        <dbReference type="Proteomes" id="UP001054945"/>
    </source>
</evidence>
<feature type="non-terminal residue" evidence="1">
    <location>
        <position position="50"/>
    </location>
</feature>
<protein>
    <submittedName>
        <fullName evidence="1">Uncharacterized protein</fullName>
    </submittedName>
</protein>
<keyword evidence="2" id="KW-1185">Reference proteome</keyword>
<name>A0AAV4XRI6_CAEEX</name>
<evidence type="ECO:0000313" key="1">
    <source>
        <dbReference type="EMBL" id="GIY96509.1"/>
    </source>
</evidence>
<dbReference type="EMBL" id="BPLR01000668">
    <property type="protein sequence ID" value="GIY96509.1"/>
    <property type="molecule type" value="Genomic_DNA"/>
</dbReference>